<protein>
    <submittedName>
        <fullName evidence="1">Uncharacterized protein</fullName>
    </submittedName>
</protein>
<dbReference type="AlphaFoldDB" id="A0A1I0CYS2"/>
<proteinExistence type="predicted"/>
<dbReference type="Proteomes" id="UP000183339">
    <property type="component" value="Unassembled WGS sequence"/>
</dbReference>
<dbReference type="Pfam" id="PF24175">
    <property type="entry name" value="SU10_adaptor"/>
    <property type="match status" value="1"/>
</dbReference>
<evidence type="ECO:0000313" key="2">
    <source>
        <dbReference type="Proteomes" id="UP000183339"/>
    </source>
</evidence>
<organism evidence="1 2">
    <name type="scientific">Nitrosospira multiformis</name>
    <dbReference type="NCBI Taxonomy" id="1231"/>
    <lineage>
        <taxon>Bacteria</taxon>
        <taxon>Pseudomonadati</taxon>
        <taxon>Pseudomonadota</taxon>
        <taxon>Betaproteobacteria</taxon>
        <taxon>Nitrosomonadales</taxon>
        <taxon>Nitrosomonadaceae</taxon>
        <taxon>Nitrosospira</taxon>
    </lineage>
</organism>
<dbReference type="RefSeq" id="WP_074707013.1">
    <property type="nucleotide sequence ID" value="NZ_FOHI01000004.1"/>
</dbReference>
<dbReference type="EMBL" id="FOHI01000004">
    <property type="protein sequence ID" value="SET25024.1"/>
    <property type="molecule type" value="Genomic_DNA"/>
</dbReference>
<dbReference type="InterPro" id="IPR056209">
    <property type="entry name" value="SU10_adaptor"/>
</dbReference>
<reference evidence="1 2" key="1">
    <citation type="submission" date="2016-10" db="EMBL/GenBank/DDBJ databases">
        <authorList>
            <person name="de Groot N.N."/>
        </authorList>
    </citation>
    <scope>NUCLEOTIDE SEQUENCE [LARGE SCALE GENOMIC DNA]</scope>
    <source>
        <strain evidence="1 2">Nl7</strain>
    </source>
</reference>
<name>A0A1I0CYS2_9PROT</name>
<dbReference type="OrthoDB" id="8565304at2"/>
<gene>
    <name evidence="1" type="ORF">SAMN05216412_104163</name>
</gene>
<evidence type="ECO:0000313" key="1">
    <source>
        <dbReference type="EMBL" id="SET25024.1"/>
    </source>
</evidence>
<accession>A0A1I0CYS2</accession>
<sequence>MKLWSDFYDLLMPELPGCPAAAADSALRQSSIAFCEQSLAWQTEHQPVFVMGGIAEYPFSPPEGAAVHSIINAVLDGEEIESFAGEKNITIKNWSRHTGKPRYVLGGPSSLTLIPTPDSNAVLAVTVTLKPSATSTGIDDGLFHEYREAIIHGAMARLMLSPKKPYTNIQLAAYHQQQLIIKTAAAGMRVARSYARAPFQTAILRRG</sequence>